<evidence type="ECO:0000259" key="2">
    <source>
        <dbReference type="Pfam" id="PF01364"/>
    </source>
</evidence>
<gene>
    <name evidence="3" type="ORF">GCM10022409_43550</name>
</gene>
<dbReference type="InterPro" id="IPR001769">
    <property type="entry name" value="Gingipain"/>
</dbReference>
<dbReference type="RefSeq" id="WP_345058870.1">
    <property type="nucleotide sequence ID" value="NZ_BAABDK010000033.1"/>
</dbReference>
<evidence type="ECO:0000313" key="4">
    <source>
        <dbReference type="Proteomes" id="UP001501469"/>
    </source>
</evidence>
<evidence type="ECO:0000313" key="3">
    <source>
        <dbReference type="EMBL" id="GAA4051957.1"/>
    </source>
</evidence>
<dbReference type="Gene3D" id="2.60.40.10">
    <property type="entry name" value="Immunoglobulins"/>
    <property type="match status" value="1"/>
</dbReference>
<name>A0ABP7UT45_9BACT</name>
<dbReference type="Gene3D" id="3.40.50.1460">
    <property type="match status" value="1"/>
</dbReference>
<dbReference type="EMBL" id="BAABDK010000033">
    <property type="protein sequence ID" value="GAA4051957.1"/>
    <property type="molecule type" value="Genomic_DNA"/>
</dbReference>
<organism evidence="3 4">
    <name type="scientific">Hymenobacter glaciei</name>
    <dbReference type="NCBI Taxonomy" id="877209"/>
    <lineage>
        <taxon>Bacteria</taxon>
        <taxon>Pseudomonadati</taxon>
        <taxon>Bacteroidota</taxon>
        <taxon>Cytophagia</taxon>
        <taxon>Cytophagales</taxon>
        <taxon>Hymenobacteraceae</taxon>
        <taxon>Hymenobacter</taxon>
    </lineage>
</organism>
<comment type="caution">
    <text evidence="3">The sequence shown here is derived from an EMBL/GenBank/DDBJ whole genome shotgun (WGS) entry which is preliminary data.</text>
</comment>
<evidence type="ECO:0000256" key="1">
    <source>
        <dbReference type="SAM" id="SignalP"/>
    </source>
</evidence>
<reference evidence="4" key="1">
    <citation type="journal article" date="2019" name="Int. J. Syst. Evol. Microbiol.">
        <title>The Global Catalogue of Microorganisms (GCM) 10K type strain sequencing project: providing services to taxonomists for standard genome sequencing and annotation.</title>
        <authorList>
            <consortium name="The Broad Institute Genomics Platform"/>
            <consortium name="The Broad Institute Genome Sequencing Center for Infectious Disease"/>
            <person name="Wu L."/>
            <person name="Ma J."/>
        </authorList>
    </citation>
    <scope>NUCLEOTIDE SEQUENCE [LARGE SCALE GENOMIC DNA]</scope>
    <source>
        <strain evidence="4">JCM 17225</strain>
    </source>
</reference>
<sequence length="1736" mass="189120">MNNITNYAFFRRCWLLLVSCLLAGSVAQAQSGPVGNEWIVPGQRYFKVKVLKDGIYKLDYQYLTKAGITGVAPSQLQVWRRGREVAVYGGGNQATLDATTYVEFYGQRNDGRLDGELYKTPAEQAHQYYNFYTDTSAYFITWSSSRGGRRMQQPVAAPGTAHPHRIFNVLSLRTEVYYDISISRFNFLPWVEANEGYFSGDINLTADSLVRNVASTGPVPRVEVLVMGGTMFPHRTQVSVRTPAGTLRQLGIINFTGVRRAKQSFPILRSDIGPNGAVTIQVRPVDLNDPTDKIQIAYSRVIVPQVNRWYPNRNNFFQNDSLLAGPATYELDSIPATVAGFDVHDPFNVQRVPGTALSTGFQRRQYVFAGATSAATHNLLLADEARLAVPLLPAREVKFRTINPATPTFIIITHPKLMRPDAASGIVNAAKDYAIYRKSAAGGNYDTLMVTAPQLYDQFTYGDRSWLALRHFSRWMAAATPATTTPRYLLLLGKGLVPSERPAAANVGVTLGSVVYTSTTTRALGEVGLDLVPTNGRAESDNMLTADFANDDFVAKLHVGRLTATTPRQIKIYLDKVRTHDALGPESWRKNMLHLVGGEDAVESAGFKAVLDRIGDRVRRPFLGGRVVQTEVRTTTLVSSVDISPYLNPGLSMITYFGHGSNNTFKLDFGKPSTAPSYNNPGRYPVLFLNGCAGNFTGVSTLTVVEDYLFAENKGAIGSLGESGFGFPLPLEITADTLTKLLFNDKNWYGKPITVVHDEMVRRLQHQPLFRNDIGIEQMLCTTWQGDPTIALFSPPLPDFVASAATLSIKPSAGQGPVKAASSSFILNVGVSNPGKVTYDSLEIRVTRTLGAVSKTYPFTVRQAWRPDTTYALTIPNEFLGQGGSSTFKVELDYNKKIAESNENNNTAQIDFTFLTGGLSVLNPTEFAIASTATPRLTVQSNNPAETSRVYEFELDTDPNFASAPPLKKTTTVTAGVLAEWLPTLPTTVASRDSVVWFWRARFQTPAAGEDGNWVTSSFRVIPNSPSGWSQSHAAQFRRDALTGVEVTGPPTSWAFTPVRVPLVLRTVGGGAPRTAPQFAGLLGGGIYLQSAGVPTVSNCGVQSPNLLIAVYDAASLRPLVMPAAYQRCGQNGNYSYFFSTSATTSVDTLDNLNYSATRQQQLDAFLTAIPNNAYVAVISTNRLRYSLLPAALKNRLKTLLGSQLITSLADGEPLALVGQKLTAASGRLLHEKGPDRTLATLAYNQRIELADTLLRPGTSGRIVSTQIGPSQQWNNLYASIVKPNASSQYTLKVVGITATGTEATVLANVPVVATGNLINHSQPLAGIVSAATYPYLRLELTLSDTAHMAPQLRQWLVTSRGLPEGVVQRDAVPASTYAAATLLQQATSGKGIVSFPVKFKNVSTETFNGPLNTRVQVRDLSNNSIRFTAPLISSPAPLPGETATISASVDMKGLFGRFAIEVVVNPRLQNPGLQPEQNYANNELILPEFTIINNNVPPTLDVAVDGRHILNGELVSSMPVIVVQLNDEDPLVYVRDRNAFTLTLQRPGQSNPVLVPLTGADISFTVDSTSGSRARLTFEPGKNGPLPDGKYTLRVQGRDPNNAAAAAQEVQLMFEVVNAATITNVYPYPNPVISKARFVFTVTGQELPRNMKIQIMSLTGRVVREIFMSELGPLHIGNNITDYAWDGTDSYGDRLANGTYLYRVAYDDSNVSFSRRETAGDKAFKNDWGKLVLMR</sequence>
<keyword evidence="1" id="KW-0732">Signal</keyword>
<dbReference type="InterPro" id="IPR029030">
    <property type="entry name" value="Caspase-like_dom_sf"/>
</dbReference>
<feature type="signal peptide" evidence="1">
    <location>
        <begin position="1"/>
        <end position="29"/>
    </location>
</feature>
<dbReference type="Gene3D" id="2.60.40.4070">
    <property type="match status" value="1"/>
</dbReference>
<dbReference type="InterPro" id="IPR013783">
    <property type="entry name" value="Ig-like_fold"/>
</dbReference>
<dbReference type="Pfam" id="PF01364">
    <property type="entry name" value="Peptidase_C25"/>
    <property type="match status" value="1"/>
</dbReference>
<dbReference type="SUPFAM" id="SSF52129">
    <property type="entry name" value="Caspase-like"/>
    <property type="match status" value="1"/>
</dbReference>
<feature type="chain" id="PRO_5046178630" description="Gingipain domain-containing protein" evidence="1">
    <location>
        <begin position="30"/>
        <end position="1736"/>
    </location>
</feature>
<feature type="domain" description="Gingipain" evidence="2">
    <location>
        <begin position="409"/>
        <end position="791"/>
    </location>
</feature>
<keyword evidence="4" id="KW-1185">Reference proteome</keyword>
<proteinExistence type="predicted"/>
<protein>
    <recommendedName>
        <fullName evidence="2">Gingipain domain-containing protein</fullName>
    </recommendedName>
</protein>
<dbReference type="Proteomes" id="UP001501469">
    <property type="component" value="Unassembled WGS sequence"/>
</dbReference>
<accession>A0ABP7UT45</accession>